<name>A0AAV9KSK1_9SOLN</name>
<dbReference type="PANTHER" id="PTHR33103">
    <property type="entry name" value="OS01G0153900 PROTEIN"/>
    <property type="match status" value="1"/>
</dbReference>
<sequence>METTNFGLELLVDSKAHKVVFAECGKYFIDFLFTILKLPIACFIGQPSCMSVFGCLANMIPIMKKFNNDLMQLDEVDEAMTWIITDDLFIAPLSATSVINVLRTSKAQVDQLQHKTIDFQISDLFLQVSLRSKIVLTNLFLRQTGWRKSNNGEKCSLKLTIDTKTNGVVLAEGGKDLFCFLLNLLELPIAIFINHIQTNRVGSIPNIYQSVQNLNDAYMKFLDSDGGYVKGLIVYMVTDDLLVNPLSVISGFAKQASFQSKTVLSEAFLKGNEF</sequence>
<dbReference type="Proteomes" id="UP001311915">
    <property type="component" value="Unassembled WGS sequence"/>
</dbReference>
<dbReference type="InterPro" id="IPR007750">
    <property type="entry name" value="DUF674"/>
</dbReference>
<keyword evidence="2" id="KW-1185">Reference proteome</keyword>
<evidence type="ECO:0000313" key="1">
    <source>
        <dbReference type="EMBL" id="KAK4716392.1"/>
    </source>
</evidence>
<comment type="caution">
    <text evidence="1">The sequence shown here is derived from an EMBL/GenBank/DDBJ whole genome shotgun (WGS) entry which is preliminary data.</text>
</comment>
<dbReference type="Pfam" id="PF05056">
    <property type="entry name" value="DUF674"/>
    <property type="match status" value="3"/>
</dbReference>
<dbReference type="EMBL" id="JAWPEI010000009">
    <property type="protein sequence ID" value="KAK4716392.1"/>
    <property type="molecule type" value="Genomic_DNA"/>
</dbReference>
<reference evidence="1 2" key="1">
    <citation type="submission" date="2023-10" db="EMBL/GenBank/DDBJ databases">
        <title>Genome-Wide Identification Analysis in wild type Solanum Pinnatisectum Reveals Some Genes Defensing Phytophthora Infestans.</title>
        <authorList>
            <person name="Sun C."/>
        </authorList>
    </citation>
    <scope>NUCLEOTIDE SEQUENCE [LARGE SCALE GENOMIC DNA]</scope>
    <source>
        <strain evidence="1">LQN</strain>
        <tissue evidence="1">Leaf</tissue>
    </source>
</reference>
<dbReference type="PANTHER" id="PTHR33103:SF118">
    <property type="match status" value="1"/>
</dbReference>
<accession>A0AAV9KSK1</accession>
<protein>
    <submittedName>
        <fullName evidence="1">Uncharacterized protein</fullName>
    </submittedName>
</protein>
<gene>
    <name evidence="1" type="ORF">R3W88_014730</name>
</gene>
<proteinExistence type="predicted"/>
<organism evidence="1 2">
    <name type="scientific">Solanum pinnatisectum</name>
    <name type="common">tansyleaf nightshade</name>
    <dbReference type="NCBI Taxonomy" id="50273"/>
    <lineage>
        <taxon>Eukaryota</taxon>
        <taxon>Viridiplantae</taxon>
        <taxon>Streptophyta</taxon>
        <taxon>Embryophyta</taxon>
        <taxon>Tracheophyta</taxon>
        <taxon>Spermatophyta</taxon>
        <taxon>Magnoliopsida</taxon>
        <taxon>eudicotyledons</taxon>
        <taxon>Gunneridae</taxon>
        <taxon>Pentapetalae</taxon>
        <taxon>asterids</taxon>
        <taxon>lamiids</taxon>
        <taxon>Solanales</taxon>
        <taxon>Solanaceae</taxon>
        <taxon>Solanoideae</taxon>
        <taxon>Solaneae</taxon>
        <taxon>Solanum</taxon>
    </lineage>
</organism>
<dbReference type="AlphaFoldDB" id="A0AAV9KSK1"/>
<evidence type="ECO:0000313" key="2">
    <source>
        <dbReference type="Proteomes" id="UP001311915"/>
    </source>
</evidence>